<reference evidence="2 3" key="1">
    <citation type="submission" date="2023-11" db="EMBL/GenBank/DDBJ databases">
        <authorList>
            <person name="Xu M."/>
            <person name="Jiang T."/>
        </authorList>
    </citation>
    <scope>NUCLEOTIDE SEQUENCE [LARGE SCALE GENOMIC DNA]</scope>
    <source>
        <strain evidence="2 3">SD</strain>
    </source>
</reference>
<accession>A0ABU4VNI1</accession>
<keyword evidence="3" id="KW-1185">Reference proteome</keyword>
<evidence type="ECO:0000259" key="1">
    <source>
        <dbReference type="Pfam" id="PF00248"/>
    </source>
</evidence>
<dbReference type="PANTHER" id="PTHR43312">
    <property type="entry name" value="D-THREO-ALDOSE 1-DEHYDROGENASE"/>
    <property type="match status" value="1"/>
</dbReference>
<gene>
    <name evidence="2" type="ORF">SK069_17565</name>
</gene>
<proteinExistence type="predicted"/>
<evidence type="ECO:0000313" key="3">
    <source>
        <dbReference type="Proteomes" id="UP001277761"/>
    </source>
</evidence>
<dbReference type="InterPro" id="IPR036812">
    <property type="entry name" value="NAD(P)_OxRdtase_dom_sf"/>
</dbReference>
<feature type="domain" description="NADP-dependent oxidoreductase" evidence="1">
    <location>
        <begin position="23"/>
        <end position="288"/>
    </location>
</feature>
<dbReference type="SUPFAM" id="SSF51430">
    <property type="entry name" value="NAD(P)-linked oxidoreductase"/>
    <property type="match status" value="1"/>
</dbReference>
<organism evidence="2 3">
    <name type="scientific">Patulibacter brassicae</name>
    <dbReference type="NCBI Taxonomy" id="1705717"/>
    <lineage>
        <taxon>Bacteria</taxon>
        <taxon>Bacillati</taxon>
        <taxon>Actinomycetota</taxon>
        <taxon>Thermoleophilia</taxon>
        <taxon>Solirubrobacterales</taxon>
        <taxon>Patulibacteraceae</taxon>
        <taxon>Patulibacter</taxon>
    </lineage>
</organism>
<name>A0ABU4VNI1_9ACTN</name>
<sequence length="384" mass="41916">MVDLGHAALGAWGGGRFMHFGRPLDEEEVVELLRPDDRLRTVITADVYGAGDADRVVGRAIAGRPRDEVRLVGAIGHDFYDGERQGAKGFPRFTSPALRGPEGYADYLRRACEASLERCGTDRFDLLLLHNPDRIGYTSEAVWEGLVALRDEGLTGGLGIAPGPANGFTLDVLTCLDRFGDEIDWAMLILGPAEPWPGRLALEACVQHDVRVLTRVTDYGGAFWGDLTPQTPMGEWDHRRFRPDGWIERAGRLLREVATIGAARGLTPMQVAAQWTLAQPAVACVVPTLIEELPAPEGVEAPAPRPILEKRAELAALPREQRLTTAELDRITQLGDNSGCMALKGASPVFEGDEQPDGWGIGTPQLEAARRWGIDPDRELVKTH</sequence>
<dbReference type="InterPro" id="IPR023210">
    <property type="entry name" value="NADP_OxRdtase_dom"/>
</dbReference>
<dbReference type="InterPro" id="IPR053135">
    <property type="entry name" value="AKR2_Oxidoreductase"/>
</dbReference>
<comment type="caution">
    <text evidence="2">The sequence shown here is derived from an EMBL/GenBank/DDBJ whole genome shotgun (WGS) entry which is preliminary data.</text>
</comment>
<dbReference type="Pfam" id="PF00248">
    <property type="entry name" value="Aldo_ket_red"/>
    <property type="match status" value="1"/>
</dbReference>
<dbReference type="Proteomes" id="UP001277761">
    <property type="component" value="Unassembled WGS sequence"/>
</dbReference>
<dbReference type="EMBL" id="JAXAVX010000014">
    <property type="protein sequence ID" value="MDX8153411.1"/>
    <property type="molecule type" value="Genomic_DNA"/>
</dbReference>
<dbReference type="PANTHER" id="PTHR43312:SF1">
    <property type="entry name" value="NADP-DEPENDENT OXIDOREDUCTASE DOMAIN-CONTAINING PROTEIN"/>
    <property type="match status" value="1"/>
</dbReference>
<dbReference type="RefSeq" id="WP_319955562.1">
    <property type="nucleotide sequence ID" value="NZ_JAXAVX010000014.1"/>
</dbReference>
<evidence type="ECO:0000313" key="2">
    <source>
        <dbReference type="EMBL" id="MDX8153411.1"/>
    </source>
</evidence>
<protein>
    <submittedName>
        <fullName evidence="2">Aldo/keto reductase</fullName>
    </submittedName>
</protein>
<dbReference type="Gene3D" id="3.20.20.100">
    <property type="entry name" value="NADP-dependent oxidoreductase domain"/>
    <property type="match status" value="1"/>
</dbReference>